<dbReference type="AlphaFoldDB" id="A0A5C4JAY4"/>
<evidence type="ECO:0000313" key="2">
    <source>
        <dbReference type="EMBL" id="TMR00012.1"/>
    </source>
</evidence>
<reference evidence="2 3" key="1">
    <citation type="submission" date="2019-05" db="EMBL/GenBank/DDBJ databases">
        <title>Draft genome sequence of Actinomadura sp. 14C53.</title>
        <authorList>
            <person name="Saricaoglu S."/>
            <person name="Isik K."/>
        </authorList>
    </citation>
    <scope>NUCLEOTIDE SEQUENCE [LARGE SCALE GENOMIC DNA]</scope>
    <source>
        <strain evidence="2 3">14C53</strain>
    </source>
</reference>
<dbReference type="OrthoDB" id="4570646at2"/>
<gene>
    <name evidence="2" type="ORF">ETD83_17725</name>
</gene>
<proteinExistence type="predicted"/>
<dbReference type="Proteomes" id="UP000309174">
    <property type="component" value="Unassembled WGS sequence"/>
</dbReference>
<dbReference type="InterPro" id="IPR007278">
    <property type="entry name" value="DUF397"/>
</dbReference>
<name>A0A5C4JAY4_9ACTN</name>
<feature type="domain" description="DUF397" evidence="1">
    <location>
        <begin position="49"/>
        <end position="100"/>
    </location>
</feature>
<comment type="caution">
    <text evidence="2">The sequence shown here is derived from an EMBL/GenBank/DDBJ whole genome shotgun (WGS) entry which is preliminary data.</text>
</comment>
<organism evidence="2 3">
    <name type="scientific">Actinomadura soli</name>
    <dbReference type="NCBI Taxonomy" id="2508997"/>
    <lineage>
        <taxon>Bacteria</taxon>
        <taxon>Bacillati</taxon>
        <taxon>Actinomycetota</taxon>
        <taxon>Actinomycetes</taxon>
        <taxon>Streptosporangiales</taxon>
        <taxon>Thermomonosporaceae</taxon>
        <taxon>Actinomadura</taxon>
    </lineage>
</organism>
<evidence type="ECO:0000259" key="1">
    <source>
        <dbReference type="Pfam" id="PF04149"/>
    </source>
</evidence>
<keyword evidence="3" id="KW-1185">Reference proteome</keyword>
<feature type="domain" description="DUF397" evidence="1">
    <location>
        <begin position="25"/>
        <end position="48"/>
    </location>
</feature>
<protein>
    <submittedName>
        <fullName evidence="2">DUF397 domain-containing protein</fullName>
    </submittedName>
</protein>
<sequence>MNLSNATWRKASRSSEQGDACVELAVWRKASRSHDDGDACVELASVPSAWRKASRSHEDGDQCVEVAGVSDAVAFRDSKDPNGPKLIISRSNFHRFAEVIKNLSVSAS</sequence>
<dbReference type="Pfam" id="PF04149">
    <property type="entry name" value="DUF397"/>
    <property type="match status" value="2"/>
</dbReference>
<accession>A0A5C4JAY4</accession>
<evidence type="ECO:0000313" key="3">
    <source>
        <dbReference type="Proteomes" id="UP000309174"/>
    </source>
</evidence>
<dbReference type="EMBL" id="VCKW01000082">
    <property type="protein sequence ID" value="TMR00012.1"/>
    <property type="molecule type" value="Genomic_DNA"/>
</dbReference>